<feature type="repeat" description="TPR" evidence="1">
    <location>
        <begin position="240"/>
        <end position="273"/>
    </location>
</feature>
<dbReference type="Gene3D" id="1.25.40.10">
    <property type="entry name" value="Tetratricopeptide repeat domain"/>
    <property type="match status" value="3"/>
</dbReference>
<dbReference type="Pfam" id="PF13424">
    <property type="entry name" value="TPR_12"/>
    <property type="match status" value="2"/>
</dbReference>
<name>A0A1I3Z6E7_9PROT</name>
<keyword evidence="4" id="KW-1185">Reference proteome</keyword>
<accession>A0A1I3Z6E7</accession>
<evidence type="ECO:0000256" key="1">
    <source>
        <dbReference type="PROSITE-ProRule" id="PRU00339"/>
    </source>
</evidence>
<feature type="repeat" description="TPR" evidence="1">
    <location>
        <begin position="282"/>
        <end position="315"/>
    </location>
</feature>
<evidence type="ECO:0000313" key="3">
    <source>
        <dbReference type="EMBL" id="SFK39099.1"/>
    </source>
</evidence>
<organism evidence="3 4">
    <name type="scientific">Nitrosomonas aestuarii</name>
    <dbReference type="NCBI Taxonomy" id="52441"/>
    <lineage>
        <taxon>Bacteria</taxon>
        <taxon>Pseudomonadati</taxon>
        <taxon>Pseudomonadota</taxon>
        <taxon>Betaproteobacteria</taxon>
        <taxon>Nitrosomonadales</taxon>
        <taxon>Nitrosomonadaceae</taxon>
        <taxon>Nitrosomonas</taxon>
    </lineage>
</organism>
<dbReference type="InterPro" id="IPR011990">
    <property type="entry name" value="TPR-like_helical_dom_sf"/>
</dbReference>
<dbReference type="PANTHER" id="PTHR19959">
    <property type="entry name" value="KINESIN LIGHT CHAIN"/>
    <property type="match status" value="1"/>
</dbReference>
<dbReference type="PROSITE" id="PS50005">
    <property type="entry name" value="TPR"/>
    <property type="match status" value="2"/>
</dbReference>
<dbReference type="SMART" id="SM00028">
    <property type="entry name" value="TPR"/>
    <property type="match status" value="5"/>
</dbReference>
<dbReference type="InterPro" id="IPR019734">
    <property type="entry name" value="TPR_rpt"/>
</dbReference>
<evidence type="ECO:0000313" key="4">
    <source>
        <dbReference type="Proteomes" id="UP000199533"/>
    </source>
</evidence>
<dbReference type="EMBL" id="FOSP01000005">
    <property type="protein sequence ID" value="SFK39099.1"/>
    <property type="molecule type" value="Genomic_DNA"/>
</dbReference>
<reference evidence="4" key="1">
    <citation type="submission" date="2016-10" db="EMBL/GenBank/DDBJ databases">
        <authorList>
            <person name="Varghese N."/>
            <person name="Submissions S."/>
        </authorList>
    </citation>
    <scope>NUCLEOTIDE SEQUENCE [LARGE SCALE GENOMIC DNA]</scope>
    <source>
        <strain evidence="4">Nm69</strain>
    </source>
</reference>
<keyword evidence="2" id="KW-0175">Coiled coil</keyword>
<dbReference type="RefSeq" id="WP_090697642.1">
    <property type="nucleotide sequence ID" value="NZ_FOSP01000005.1"/>
</dbReference>
<gene>
    <name evidence="3" type="ORF">SAMN05216302_100593</name>
</gene>
<dbReference type="STRING" id="52441.SAMN05216302_100593"/>
<evidence type="ECO:0000256" key="2">
    <source>
        <dbReference type="SAM" id="Coils"/>
    </source>
</evidence>
<sequence>MSRLRSLLSHSILISLGIVSPLCHSVMPGDDTEQTVGKVFAGVVHTGAGDVRIGLTLQQYEAGLKRREKEVEIRYIKAHVNDQRHLEAQLYAIQSQLQDTRQSYQTHIDDLRKRIAQLESIRTQVSDELLNQAQQALAGGNTQQVERLLHLMESQSAGVNHVTAAASYQRCQIARDEIRYREAFTLCQRAVQLVPDRIDYLSDLADLAYTLGEYKKTITYYEQVLDNSLKTYGKDHADVAISRNNLGTVWDALGEYQKAIGYYEQALASDIKTYGEHHPDVAVDRNNLGMAWFALGEYKKAIVYLEQALASDIKTYGEHHLQVATYYNNLAGAWHALGDYKKSHDYLDQALKIFEKVLGENHPNTSGVRANYQQLQSDIQGLEDESDVSK</sequence>
<feature type="coiled-coil region" evidence="2">
    <location>
        <begin position="101"/>
        <end position="128"/>
    </location>
</feature>
<protein>
    <submittedName>
        <fullName evidence="3">Tetratricopeptide repeat-containing protein</fullName>
    </submittedName>
</protein>
<keyword evidence="1" id="KW-0802">TPR repeat</keyword>
<dbReference type="AlphaFoldDB" id="A0A1I3Z6E7"/>
<dbReference type="PANTHER" id="PTHR19959:SF119">
    <property type="entry name" value="FUNGAL LIPASE-LIKE DOMAIN-CONTAINING PROTEIN"/>
    <property type="match status" value="1"/>
</dbReference>
<dbReference type="Proteomes" id="UP000199533">
    <property type="component" value="Unassembled WGS sequence"/>
</dbReference>
<proteinExistence type="predicted"/>
<dbReference type="OrthoDB" id="8542695at2"/>
<dbReference type="SUPFAM" id="SSF48452">
    <property type="entry name" value="TPR-like"/>
    <property type="match status" value="2"/>
</dbReference>